<reference evidence="3 4" key="1">
    <citation type="submission" date="2018-06" db="EMBL/GenBank/DDBJ databases">
        <title>Genomic Encyclopedia of Archaeal and Bacterial Type Strains, Phase II (KMG-II): from individual species to whole genera.</title>
        <authorList>
            <person name="Goeker M."/>
        </authorList>
    </citation>
    <scope>NUCLEOTIDE SEQUENCE [LARGE SCALE GENOMIC DNA]</scope>
    <source>
        <strain evidence="3 4">DSM 27372</strain>
    </source>
</reference>
<protein>
    <submittedName>
        <fullName evidence="3">XRE family transcriptional regulator</fullName>
    </submittedName>
</protein>
<dbReference type="SUPFAM" id="SSF47413">
    <property type="entry name" value="lambda repressor-like DNA-binding domains"/>
    <property type="match status" value="1"/>
</dbReference>
<feature type="domain" description="HTH cro/C1-type" evidence="2">
    <location>
        <begin position="13"/>
        <end position="67"/>
    </location>
</feature>
<dbReference type="SUPFAM" id="SSF51182">
    <property type="entry name" value="RmlC-like cupins"/>
    <property type="match status" value="1"/>
</dbReference>
<dbReference type="Pfam" id="PF01381">
    <property type="entry name" value="HTH_3"/>
    <property type="match status" value="1"/>
</dbReference>
<keyword evidence="1" id="KW-0238">DNA-binding</keyword>
<keyword evidence="4" id="KW-1185">Reference proteome</keyword>
<dbReference type="InterPro" id="IPR001387">
    <property type="entry name" value="Cro/C1-type_HTH"/>
</dbReference>
<dbReference type="Gene3D" id="2.60.120.10">
    <property type="entry name" value="Jelly Rolls"/>
    <property type="match status" value="1"/>
</dbReference>
<name>A0A318UMI7_9SPHI</name>
<dbReference type="GO" id="GO:0003700">
    <property type="term" value="F:DNA-binding transcription factor activity"/>
    <property type="evidence" value="ECO:0007669"/>
    <property type="project" value="TreeGrafter"/>
</dbReference>
<organism evidence="3 4">
    <name type="scientific">Pedobacter nutrimenti</name>
    <dbReference type="NCBI Taxonomy" id="1241337"/>
    <lineage>
        <taxon>Bacteria</taxon>
        <taxon>Pseudomonadati</taxon>
        <taxon>Bacteroidota</taxon>
        <taxon>Sphingobacteriia</taxon>
        <taxon>Sphingobacteriales</taxon>
        <taxon>Sphingobacteriaceae</taxon>
        <taxon>Pedobacter</taxon>
    </lineage>
</organism>
<dbReference type="CDD" id="cd00093">
    <property type="entry name" value="HTH_XRE"/>
    <property type="match status" value="1"/>
</dbReference>
<dbReference type="InterPro" id="IPR010982">
    <property type="entry name" value="Lambda_DNA-bd_dom_sf"/>
</dbReference>
<dbReference type="GO" id="GO:0005829">
    <property type="term" value="C:cytosol"/>
    <property type="evidence" value="ECO:0007669"/>
    <property type="project" value="TreeGrafter"/>
</dbReference>
<dbReference type="Proteomes" id="UP000248198">
    <property type="component" value="Unassembled WGS sequence"/>
</dbReference>
<evidence type="ECO:0000259" key="2">
    <source>
        <dbReference type="PROSITE" id="PS50943"/>
    </source>
</evidence>
<evidence type="ECO:0000256" key="1">
    <source>
        <dbReference type="ARBA" id="ARBA00023125"/>
    </source>
</evidence>
<dbReference type="AlphaFoldDB" id="A0A318UMI7"/>
<sequence>MEENTLILISNRIKEIRRDKNITIQELADRVSVSKGLISQIENNRTVPSLLVLVNIIRALEVDLNQFFKDISASNTLAPVIVRRKEDYDSFEKEQALGFMYQRIFTKTIKNSTVDIVLLELEPNASRPMVVTEAFEYKYILSGQVDYVFEDGKYSLSEGDSILFDGRLPHTPKNFSDKKAVMLIIYFFEQNGNGPVGN</sequence>
<dbReference type="GO" id="GO:0003677">
    <property type="term" value="F:DNA binding"/>
    <property type="evidence" value="ECO:0007669"/>
    <property type="project" value="UniProtKB-KW"/>
</dbReference>
<dbReference type="PANTHER" id="PTHR46797:SF1">
    <property type="entry name" value="METHYLPHOSPHONATE SYNTHASE"/>
    <property type="match status" value="1"/>
</dbReference>
<dbReference type="Pfam" id="PF07883">
    <property type="entry name" value="Cupin_2"/>
    <property type="match status" value="1"/>
</dbReference>
<comment type="caution">
    <text evidence="3">The sequence shown here is derived from an EMBL/GenBank/DDBJ whole genome shotgun (WGS) entry which is preliminary data.</text>
</comment>
<dbReference type="PANTHER" id="PTHR46797">
    <property type="entry name" value="HTH-TYPE TRANSCRIPTIONAL REGULATOR"/>
    <property type="match status" value="1"/>
</dbReference>
<evidence type="ECO:0000313" key="4">
    <source>
        <dbReference type="Proteomes" id="UP000248198"/>
    </source>
</evidence>
<proteinExistence type="predicted"/>
<evidence type="ECO:0000313" key="3">
    <source>
        <dbReference type="EMBL" id="PYF77203.1"/>
    </source>
</evidence>
<dbReference type="OrthoDB" id="9805356at2"/>
<gene>
    <name evidence="3" type="ORF">B0O44_101683</name>
</gene>
<accession>A0A318UMI7</accession>
<dbReference type="Gene3D" id="1.10.260.40">
    <property type="entry name" value="lambda repressor-like DNA-binding domains"/>
    <property type="match status" value="1"/>
</dbReference>
<dbReference type="CDD" id="cd02209">
    <property type="entry name" value="cupin_XRE_C"/>
    <property type="match status" value="1"/>
</dbReference>
<dbReference type="RefSeq" id="WP_110827271.1">
    <property type="nucleotide sequence ID" value="NZ_QKLU01000001.1"/>
</dbReference>
<dbReference type="InterPro" id="IPR013096">
    <property type="entry name" value="Cupin_2"/>
</dbReference>
<dbReference type="InterPro" id="IPR050807">
    <property type="entry name" value="TransReg_Diox_bact_type"/>
</dbReference>
<dbReference type="InterPro" id="IPR014710">
    <property type="entry name" value="RmlC-like_jellyroll"/>
</dbReference>
<dbReference type="SMART" id="SM00530">
    <property type="entry name" value="HTH_XRE"/>
    <property type="match status" value="1"/>
</dbReference>
<dbReference type="PROSITE" id="PS50943">
    <property type="entry name" value="HTH_CROC1"/>
    <property type="match status" value="1"/>
</dbReference>
<dbReference type="InterPro" id="IPR011051">
    <property type="entry name" value="RmlC_Cupin_sf"/>
</dbReference>
<dbReference type="EMBL" id="QKLU01000001">
    <property type="protein sequence ID" value="PYF77203.1"/>
    <property type="molecule type" value="Genomic_DNA"/>
</dbReference>